<dbReference type="Proteomes" id="UP000550707">
    <property type="component" value="Unassembled WGS sequence"/>
</dbReference>
<gene>
    <name evidence="2" type="ORF">HJG59_008547</name>
</gene>
<evidence type="ECO:0000313" key="3">
    <source>
        <dbReference type="Proteomes" id="UP000550707"/>
    </source>
</evidence>
<dbReference type="EMBL" id="JACASF010000012">
    <property type="protein sequence ID" value="KAF6444242.1"/>
    <property type="molecule type" value="Genomic_DNA"/>
</dbReference>
<comment type="caution">
    <text evidence="2">The sequence shown here is derived from an EMBL/GenBank/DDBJ whole genome shotgun (WGS) entry which is preliminary data.</text>
</comment>
<proteinExistence type="predicted"/>
<reference evidence="2 3" key="1">
    <citation type="journal article" date="2020" name="Nature">
        <title>Six reference-quality genomes reveal evolution of bat adaptations.</title>
        <authorList>
            <person name="Jebb D."/>
            <person name="Huang Z."/>
            <person name="Pippel M."/>
            <person name="Hughes G.M."/>
            <person name="Lavrichenko K."/>
            <person name="Devanna P."/>
            <person name="Winkler S."/>
            <person name="Jermiin L.S."/>
            <person name="Skirmuntt E.C."/>
            <person name="Katzourakis A."/>
            <person name="Burkitt-Gray L."/>
            <person name="Ray D.A."/>
            <person name="Sullivan K.A.M."/>
            <person name="Roscito J.G."/>
            <person name="Kirilenko B.M."/>
            <person name="Davalos L.M."/>
            <person name="Corthals A.P."/>
            <person name="Power M.L."/>
            <person name="Jones G."/>
            <person name="Ransome R.D."/>
            <person name="Dechmann D.K.N."/>
            <person name="Locatelli A.G."/>
            <person name="Puechmaille S.J."/>
            <person name="Fedrigo O."/>
            <person name="Jarvis E.D."/>
            <person name="Hiller M."/>
            <person name="Vernes S.C."/>
            <person name="Myers E.W."/>
            <person name="Teeling E.C."/>
        </authorList>
    </citation>
    <scope>NUCLEOTIDE SEQUENCE [LARGE SCALE GENOMIC DNA]</scope>
    <source>
        <strain evidence="2">MMolMol1</strain>
        <tissue evidence="2">Muscle</tissue>
    </source>
</reference>
<dbReference type="AlphaFoldDB" id="A0A7J8FAK5"/>
<sequence length="120" mass="13085">MKSKLLTCALHRPPREFHSNSNILPVSSLVQNSPATLNKLRAQSLPPAPLPGSAGPPPSCPKAPLDPFDCYSSANPPWLPEGWVRFLLMCCHSIQHDSTYSTDHTVLKLSGHLSLSPSRH</sequence>
<keyword evidence="3" id="KW-1185">Reference proteome</keyword>
<organism evidence="2 3">
    <name type="scientific">Molossus molossus</name>
    <name type="common">Pallas' mastiff bat</name>
    <name type="synonym">Vespertilio molossus</name>
    <dbReference type="NCBI Taxonomy" id="27622"/>
    <lineage>
        <taxon>Eukaryota</taxon>
        <taxon>Metazoa</taxon>
        <taxon>Chordata</taxon>
        <taxon>Craniata</taxon>
        <taxon>Vertebrata</taxon>
        <taxon>Euteleostomi</taxon>
        <taxon>Mammalia</taxon>
        <taxon>Eutheria</taxon>
        <taxon>Laurasiatheria</taxon>
        <taxon>Chiroptera</taxon>
        <taxon>Yangochiroptera</taxon>
        <taxon>Molossidae</taxon>
        <taxon>Molossus</taxon>
    </lineage>
</organism>
<name>A0A7J8FAK5_MOLMO</name>
<accession>A0A7J8FAK5</accession>
<evidence type="ECO:0000256" key="1">
    <source>
        <dbReference type="SAM" id="MobiDB-lite"/>
    </source>
</evidence>
<feature type="region of interest" description="Disordered" evidence="1">
    <location>
        <begin position="40"/>
        <end position="60"/>
    </location>
</feature>
<dbReference type="InParanoid" id="A0A7J8FAK5"/>
<feature type="compositionally biased region" description="Pro residues" evidence="1">
    <location>
        <begin position="46"/>
        <end position="60"/>
    </location>
</feature>
<protein>
    <submittedName>
        <fullName evidence="2">Uncharacterized protein</fullName>
    </submittedName>
</protein>
<evidence type="ECO:0000313" key="2">
    <source>
        <dbReference type="EMBL" id="KAF6444242.1"/>
    </source>
</evidence>